<evidence type="ECO:0000313" key="5">
    <source>
        <dbReference type="Proteomes" id="UP000515312"/>
    </source>
</evidence>
<reference evidence="4 5" key="1">
    <citation type="submission" date="2020-08" db="EMBL/GenBank/DDBJ databases">
        <title>Edaphobacter telluris sp. nov. and Acidobacterium dinghuensis sp. nov., two acidobacteria isolated from forest soil.</title>
        <authorList>
            <person name="Fu J."/>
            <person name="Qiu L."/>
        </authorList>
    </citation>
    <scope>NUCLEOTIDE SEQUENCE [LARGE SCALE GENOMIC DNA]</scope>
    <source>
        <strain evidence="4">4Y35</strain>
    </source>
</reference>
<dbReference type="AlphaFoldDB" id="A0A7G8BG16"/>
<evidence type="ECO:0000259" key="3">
    <source>
        <dbReference type="PROSITE" id="PS50968"/>
    </source>
</evidence>
<organism evidence="4 5">
    <name type="scientific">Alloacidobacterium dinghuense</name>
    <dbReference type="NCBI Taxonomy" id="2763107"/>
    <lineage>
        <taxon>Bacteria</taxon>
        <taxon>Pseudomonadati</taxon>
        <taxon>Acidobacteriota</taxon>
        <taxon>Terriglobia</taxon>
        <taxon>Terriglobales</taxon>
        <taxon>Acidobacteriaceae</taxon>
        <taxon>Alloacidobacterium</taxon>
    </lineage>
</organism>
<proteinExistence type="predicted"/>
<accession>A0A7G8BG16</accession>
<evidence type="ECO:0000313" key="4">
    <source>
        <dbReference type="EMBL" id="QNI31486.1"/>
    </source>
</evidence>
<protein>
    <submittedName>
        <fullName evidence="4">Biotin/lipoyl-binding protein</fullName>
    </submittedName>
</protein>
<dbReference type="Proteomes" id="UP000515312">
    <property type="component" value="Chromosome"/>
</dbReference>
<evidence type="ECO:0000256" key="1">
    <source>
        <dbReference type="ARBA" id="ARBA00023267"/>
    </source>
</evidence>
<keyword evidence="1" id="KW-0092">Biotin</keyword>
<dbReference type="CDD" id="cd06850">
    <property type="entry name" value="biotinyl_domain"/>
    <property type="match status" value="1"/>
</dbReference>
<evidence type="ECO:0000256" key="2">
    <source>
        <dbReference type="SAM" id="MobiDB-lite"/>
    </source>
</evidence>
<dbReference type="InterPro" id="IPR050709">
    <property type="entry name" value="Biotin_Carboxyl_Carrier/Decarb"/>
</dbReference>
<dbReference type="Gene3D" id="2.40.50.100">
    <property type="match status" value="1"/>
</dbReference>
<dbReference type="KEGG" id="adin:H7849_20785"/>
<dbReference type="InterPro" id="IPR011053">
    <property type="entry name" value="Single_hybrid_motif"/>
</dbReference>
<dbReference type="RefSeq" id="WP_186742147.1">
    <property type="nucleotide sequence ID" value="NZ_CP060394.1"/>
</dbReference>
<dbReference type="Pfam" id="PF00364">
    <property type="entry name" value="Biotin_lipoyl"/>
    <property type="match status" value="1"/>
</dbReference>
<dbReference type="PANTHER" id="PTHR45266:SF3">
    <property type="entry name" value="OXALOACETATE DECARBOXYLASE ALPHA CHAIN"/>
    <property type="match status" value="1"/>
</dbReference>
<keyword evidence="5" id="KW-1185">Reference proteome</keyword>
<dbReference type="PROSITE" id="PS50968">
    <property type="entry name" value="BIOTINYL_LIPOYL"/>
    <property type="match status" value="1"/>
</dbReference>
<feature type="region of interest" description="Disordered" evidence="2">
    <location>
        <begin position="78"/>
        <end position="104"/>
    </location>
</feature>
<dbReference type="FunFam" id="2.40.50.100:FF:000003">
    <property type="entry name" value="Acetyl-CoA carboxylase biotin carboxyl carrier protein"/>
    <property type="match status" value="1"/>
</dbReference>
<gene>
    <name evidence="4" type="ORF">H7849_20785</name>
</gene>
<feature type="domain" description="Lipoyl-binding" evidence="3">
    <location>
        <begin position="92"/>
        <end position="167"/>
    </location>
</feature>
<sequence>MMLQIEMGGELRQIELTQGEDGQYHASIDGEPELSVSAEMLRPGVLSLHIDGKSYRCVLEESPEGTVLHMGGKRLPYRLDDPRSLKSRRSRHGGAEGPKPVSAPMPGRVVRLLANVGDMVEAHQGIVVIEAMKMQNELKSPKAGKVVQLRVEAGETVAAGDVLAVIE</sequence>
<dbReference type="EMBL" id="CP060394">
    <property type="protein sequence ID" value="QNI31486.1"/>
    <property type="molecule type" value="Genomic_DNA"/>
</dbReference>
<name>A0A7G8BG16_9BACT</name>
<dbReference type="SUPFAM" id="SSF51230">
    <property type="entry name" value="Single hybrid motif"/>
    <property type="match status" value="1"/>
</dbReference>
<dbReference type="InterPro" id="IPR000089">
    <property type="entry name" value="Biotin_lipoyl"/>
</dbReference>
<dbReference type="PANTHER" id="PTHR45266">
    <property type="entry name" value="OXALOACETATE DECARBOXYLASE ALPHA CHAIN"/>
    <property type="match status" value="1"/>
</dbReference>